<dbReference type="GeneID" id="26796465"/>
<organism evidence="2 3">
    <name type="scientific">Rhodobacter phage RcTitan</name>
    <dbReference type="NCBI Taxonomy" id="1662330"/>
    <lineage>
        <taxon>Viruses</taxon>
        <taxon>Duplodnaviria</taxon>
        <taxon>Heunggongvirae</taxon>
        <taxon>Uroviricota</taxon>
        <taxon>Caudoviricetes</taxon>
        <taxon>Titanvirus</taxon>
        <taxon>Titanvirus rctitan</taxon>
    </lineage>
</organism>
<keyword evidence="3" id="KW-1185">Reference proteome</keyword>
<reference evidence="2 3" key="1">
    <citation type="journal article" date="2016" name="Genome Announc.">
        <title>Complete Genome Sequences of Five Bacteriophages That Infect Rhodobacter capsulatus.</title>
        <authorList>
            <person name="Bollivar D.W."/>
            <person name="Bernardoni B."/>
            <person name="Bockman M.R."/>
            <person name="Miller B.M."/>
            <person name="Russell D.A."/>
            <person name="Delesalle V.A."/>
            <person name="Krukonis G.P."/>
            <person name="Hatfull G.F."/>
            <person name="Cross M.R."/>
            <person name="Szewczyk M.M."/>
            <person name="Eppurath A."/>
        </authorList>
    </citation>
    <scope>NUCLEOTIDE SEQUENCE [LARGE SCALE GENOMIC DNA]</scope>
</reference>
<dbReference type="RefSeq" id="YP_009225697.1">
    <property type="nucleotide sequence ID" value="NC_029097.1"/>
</dbReference>
<dbReference type="OrthoDB" id="23076at10239"/>
<proteinExistence type="predicted"/>
<name>A0A0K1LKV1_9CAUD</name>
<sequence length="165" mass="19214">MRSTLTGEIPVPDRCHSCASDRIRKTTVREEKLAWICDDCGAFVTCHDGTENPVGYMAGKKTRNLRKKAHFVFDRLWQERLMSRDKAYLWLSVALGINRNETHISWLTDDQLLKAISASEDFYNNSAEALRKRKAKNDEKRGKRHARQNAAERRKIAERKRNNRP</sequence>
<feature type="compositionally biased region" description="Basic residues" evidence="1">
    <location>
        <begin position="156"/>
        <end position="165"/>
    </location>
</feature>
<protein>
    <submittedName>
        <fullName evidence="2">Uncharacterized protein</fullName>
    </submittedName>
</protein>
<feature type="region of interest" description="Disordered" evidence="1">
    <location>
        <begin position="131"/>
        <end position="165"/>
    </location>
</feature>
<evidence type="ECO:0000256" key="1">
    <source>
        <dbReference type="SAM" id="MobiDB-lite"/>
    </source>
</evidence>
<evidence type="ECO:0000313" key="3">
    <source>
        <dbReference type="Proteomes" id="UP000203710"/>
    </source>
</evidence>
<dbReference type="Proteomes" id="UP000203710">
    <property type="component" value="Segment"/>
</dbReference>
<dbReference type="KEGG" id="vg:26796465"/>
<dbReference type="Pfam" id="PF11672">
    <property type="entry name" value="DUF3268"/>
    <property type="match status" value="1"/>
</dbReference>
<accession>A0A0K1LKV1</accession>
<evidence type="ECO:0000313" key="2">
    <source>
        <dbReference type="EMBL" id="AKU43049.1"/>
    </source>
</evidence>
<dbReference type="EMBL" id="KR935213">
    <property type="protein sequence ID" value="AKU43049.1"/>
    <property type="molecule type" value="Genomic_DNA"/>
</dbReference>
<dbReference type="InterPro" id="IPR021686">
    <property type="entry name" value="DUF3268"/>
</dbReference>
<gene>
    <name evidence="2" type="ORF">RCTITAN_32</name>
</gene>